<dbReference type="RefSeq" id="WP_252951938.1">
    <property type="nucleotide sequence ID" value="NZ_JAFIRR010000023.1"/>
</dbReference>
<evidence type="ECO:0000313" key="3">
    <source>
        <dbReference type="Proteomes" id="UP001523392"/>
    </source>
</evidence>
<keyword evidence="1" id="KW-0732">Signal</keyword>
<proteinExistence type="predicted"/>
<evidence type="ECO:0008006" key="4">
    <source>
        <dbReference type="Google" id="ProtNLM"/>
    </source>
</evidence>
<evidence type="ECO:0000313" key="2">
    <source>
        <dbReference type="EMBL" id="MCO6415342.1"/>
    </source>
</evidence>
<dbReference type="Proteomes" id="UP001523392">
    <property type="component" value="Unassembled WGS sequence"/>
</dbReference>
<reference evidence="2 3" key="1">
    <citation type="submission" date="2021-12" db="EMBL/GenBank/DDBJ databases">
        <title>Siccirubricoccus leaddurans sp. nov., a high concentration Zn2+ tolerance bacterium.</title>
        <authorList>
            <person name="Cao Y."/>
        </authorList>
    </citation>
    <scope>NUCLEOTIDE SEQUENCE [LARGE SCALE GENOMIC DNA]</scope>
    <source>
        <strain evidence="2 3">KC 17139</strain>
    </source>
</reference>
<comment type="caution">
    <text evidence="2">The sequence shown here is derived from an EMBL/GenBank/DDBJ whole genome shotgun (WGS) entry which is preliminary data.</text>
</comment>
<sequence>MRSLLLALLLFSSPALAQEPAWLNPDQVRVILTARGFSDVQGLEREGPDYVVREAKRYGQPVGNLRLDALTGLPRETPPLTDREAEAMLRDRGYTDVEPLGREGDVIRLRAKREGAAVELAVDARTGAVRQ</sequence>
<keyword evidence="3" id="KW-1185">Reference proteome</keyword>
<gene>
    <name evidence="2" type="ORF">JYK14_04010</name>
</gene>
<protein>
    <recommendedName>
        <fullName evidence="4">PepSY domain-containing protein</fullName>
    </recommendedName>
</protein>
<organism evidence="2 3">
    <name type="scientific">Siccirubricoccus soli</name>
    <dbReference type="NCBI Taxonomy" id="2899147"/>
    <lineage>
        <taxon>Bacteria</taxon>
        <taxon>Pseudomonadati</taxon>
        <taxon>Pseudomonadota</taxon>
        <taxon>Alphaproteobacteria</taxon>
        <taxon>Acetobacterales</taxon>
        <taxon>Roseomonadaceae</taxon>
        <taxon>Siccirubricoccus</taxon>
    </lineage>
</organism>
<accession>A0ABT1D0B5</accession>
<feature type="signal peptide" evidence="1">
    <location>
        <begin position="1"/>
        <end position="17"/>
    </location>
</feature>
<evidence type="ECO:0000256" key="1">
    <source>
        <dbReference type="SAM" id="SignalP"/>
    </source>
</evidence>
<name>A0ABT1D0B5_9PROT</name>
<dbReference type="EMBL" id="JAFIRR010000023">
    <property type="protein sequence ID" value="MCO6415342.1"/>
    <property type="molecule type" value="Genomic_DNA"/>
</dbReference>
<feature type="chain" id="PRO_5047018216" description="PepSY domain-containing protein" evidence="1">
    <location>
        <begin position="18"/>
        <end position="131"/>
    </location>
</feature>